<keyword evidence="5" id="KW-0653">Protein transport</keyword>
<keyword evidence="8" id="KW-0539">Nucleus</keyword>
<dbReference type="GO" id="GO:0006606">
    <property type="term" value="P:protein import into nucleus"/>
    <property type="evidence" value="ECO:0007669"/>
    <property type="project" value="TreeGrafter"/>
</dbReference>
<gene>
    <name evidence="12" type="primary">LOC115626254</name>
</gene>
<dbReference type="GeneID" id="115626254"/>
<dbReference type="PANTHER" id="PTHR12084">
    <property type="entry name" value="NUCLEAR PORE GLYCOPROTEIN P62-RELATED"/>
    <property type="match status" value="1"/>
</dbReference>
<evidence type="ECO:0000256" key="3">
    <source>
        <dbReference type="ARBA" id="ARBA00022448"/>
    </source>
</evidence>
<evidence type="ECO:0000313" key="11">
    <source>
        <dbReference type="Proteomes" id="UP000504634"/>
    </source>
</evidence>
<comment type="similarity">
    <text evidence="2">Belongs to the nucleoporin NSP1/NUP62 family.</text>
</comment>
<dbReference type="Pfam" id="PF05064">
    <property type="entry name" value="Nsp1_C"/>
    <property type="match status" value="1"/>
</dbReference>
<evidence type="ECO:0000256" key="5">
    <source>
        <dbReference type="ARBA" id="ARBA00022927"/>
    </source>
</evidence>
<protein>
    <submittedName>
        <fullName evidence="12">Nuclear pore glycoprotein p62-like</fullName>
    </submittedName>
</protein>
<proteinExistence type="inferred from homology"/>
<evidence type="ECO:0000256" key="4">
    <source>
        <dbReference type="ARBA" id="ARBA00022816"/>
    </source>
</evidence>
<evidence type="ECO:0000256" key="2">
    <source>
        <dbReference type="ARBA" id="ARBA00005911"/>
    </source>
</evidence>
<evidence type="ECO:0000256" key="9">
    <source>
        <dbReference type="SAM" id="Coils"/>
    </source>
</evidence>
<organism evidence="11 12">
    <name type="scientific">Drosophila lebanonensis</name>
    <name type="common">Fruit fly</name>
    <name type="synonym">Scaptodrosophila lebanonensis</name>
    <dbReference type="NCBI Taxonomy" id="7225"/>
    <lineage>
        <taxon>Eukaryota</taxon>
        <taxon>Metazoa</taxon>
        <taxon>Ecdysozoa</taxon>
        <taxon>Arthropoda</taxon>
        <taxon>Hexapoda</taxon>
        <taxon>Insecta</taxon>
        <taxon>Pterygota</taxon>
        <taxon>Neoptera</taxon>
        <taxon>Endopterygota</taxon>
        <taxon>Diptera</taxon>
        <taxon>Brachycera</taxon>
        <taxon>Muscomorpha</taxon>
        <taxon>Ephydroidea</taxon>
        <taxon>Drosophilidae</taxon>
        <taxon>Scaptodrosophila</taxon>
    </lineage>
</organism>
<feature type="domain" description="Nucleoporin NSP1-like C-terminal" evidence="10">
    <location>
        <begin position="17"/>
        <end position="109"/>
    </location>
</feature>
<dbReference type="Gene3D" id="1.20.5.170">
    <property type="match status" value="1"/>
</dbReference>
<dbReference type="GO" id="GO:0017056">
    <property type="term" value="F:structural constituent of nuclear pore"/>
    <property type="evidence" value="ECO:0007669"/>
    <property type="project" value="InterPro"/>
</dbReference>
<evidence type="ECO:0000256" key="7">
    <source>
        <dbReference type="ARBA" id="ARBA00023132"/>
    </source>
</evidence>
<feature type="coiled-coil region" evidence="9">
    <location>
        <begin position="21"/>
        <end position="83"/>
    </location>
</feature>
<keyword evidence="4" id="KW-0509">mRNA transport</keyword>
<keyword evidence="11" id="KW-1185">Reference proteome</keyword>
<dbReference type="GO" id="GO:0005543">
    <property type="term" value="F:phospholipid binding"/>
    <property type="evidence" value="ECO:0007669"/>
    <property type="project" value="TreeGrafter"/>
</dbReference>
<evidence type="ECO:0000256" key="1">
    <source>
        <dbReference type="ARBA" id="ARBA00004567"/>
    </source>
</evidence>
<accession>A0A6J2TR42</accession>
<dbReference type="RefSeq" id="XP_030377417.1">
    <property type="nucleotide sequence ID" value="XM_030521557.1"/>
</dbReference>
<dbReference type="OrthoDB" id="344345at2759"/>
<evidence type="ECO:0000256" key="6">
    <source>
        <dbReference type="ARBA" id="ARBA00023010"/>
    </source>
</evidence>
<keyword evidence="7" id="KW-0906">Nuclear pore complex</keyword>
<evidence type="ECO:0000256" key="8">
    <source>
        <dbReference type="ARBA" id="ARBA00023242"/>
    </source>
</evidence>
<sequence length="197" mass="22950">MDANSEINHNLDVSDDSQMTYQELEAYIDECILELEEMQSIYTQKTNQLNISDRFIFQNKQIITELDAQLQNTKTTQDVLETELELIDVQIKQIEESLGPLEKQYENIVCVNTTRSDTYTMLEIVNMELRQNSECIEQIIRVLNQDSMKLKNEKPDDKVGDVLNKLLGWLEWIDSQTNLLSKLLDDIETLIRALKTT</sequence>
<dbReference type="PANTHER" id="PTHR12084:SF0">
    <property type="entry name" value="NUCLEAR PORE GLYCOPROTEIN P62"/>
    <property type="match status" value="1"/>
</dbReference>
<dbReference type="GO" id="GO:0051028">
    <property type="term" value="P:mRNA transport"/>
    <property type="evidence" value="ECO:0007669"/>
    <property type="project" value="UniProtKB-KW"/>
</dbReference>
<evidence type="ECO:0000259" key="10">
    <source>
        <dbReference type="Pfam" id="PF05064"/>
    </source>
</evidence>
<dbReference type="AlphaFoldDB" id="A0A6J2TR42"/>
<dbReference type="InterPro" id="IPR026010">
    <property type="entry name" value="NSP1/NUP62"/>
</dbReference>
<dbReference type="GO" id="GO:0044613">
    <property type="term" value="C:nuclear pore central transport channel"/>
    <property type="evidence" value="ECO:0007669"/>
    <property type="project" value="TreeGrafter"/>
</dbReference>
<keyword evidence="3" id="KW-0813">Transport</keyword>
<reference evidence="12" key="1">
    <citation type="submission" date="2025-08" db="UniProtKB">
        <authorList>
            <consortium name="RefSeq"/>
        </authorList>
    </citation>
    <scope>IDENTIFICATION</scope>
    <source>
        <strain evidence="12">11010-0011.00</strain>
        <tissue evidence="12">Whole body</tissue>
    </source>
</reference>
<name>A0A6J2TR42_DROLE</name>
<dbReference type="Proteomes" id="UP000504634">
    <property type="component" value="Unplaced"/>
</dbReference>
<keyword evidence="9" id="KW-0175">Coiled coil</keyword>
<keyword evidence="6" id="KW-0811">Translocation</keyword>
<dbReference type="GO" id="GO:0006405">
    <property type="term" value="P:RNA export from nucleus"/>
    <property type="evidence" value="ECO:0007669"/>
    <property type="project" value="TreeGrafter"/>
</dbReference>
<dbReference type="InterPro" id="IPR007758">
    <property type="entry name" value="Nucleoporin_NSP1_C"/>
</dbReference>
<evidence type="ECO:0000313" key="12">
    <source>
        <dbReference type="RefSeq" id="XP_030377417.1"/>
    </source>
</evidence>
<comment type="subcellular location">
    <subcellularLocation>
        <location evidence="1">Nucleus</location>
        <location evidence="1">Nuclear pore complex</location>
    </subcellularLocation>
</comment>